<dbReference type="PANTHER" id="PTHR34220">
    <property type="entry name" value="SENSOR HISTIDINE KINASE YPDA"/>
    <property type="match status" value="1"/>
</dbReference>
<reference evidence="4 5" key="1">
    <citation type="journal article" date="2019" name="Nat. Microbiol.">
        <title>Mediterranean grassland soil C-N compound turnover is dependent on rainfall and depth, and is mediated by genomically divergent microorganisms.</title>
        <authorList>
            <person name="Diamond S."/>
            <person name="Andeer P.F."/>
            <person name="Li Z."/>
            <person name="Crits-Christoph A."/>
            <person name="Burstein D."/>
            <person name="Anantharaman K."/>
            <person name="Lane K.R."/>
            <person name="Thomas B.C."/>
            <person name="Pan C."/>
            <person name="Northen T.R."/>
            <person name="Banfield J.F."/>
        </authorList>
    </citation>
    <scope>NUCLEOTIDE SEQUENCE [LARGE SCALE GENOMIC DNA]</scope>
    <source>
        <strain evidence="4">WS_3</strain>
    </source>
</reference>
<sequence>MNLSFRARRWLALGAVLAAILFTVPRFLTHTPYQRLGVKLDWTPDHRGRVSEVVGPPGKGLLRRGDILVAVDGNPITQQYILKRFREGKSWPAGPLAMEIERSGRLLNLTVPPLSLSAWQRARVLSLQLITVIAAPLVAILLVWRRPDLNAAWVFLWFAILQALGTMWSLFRFPQVELGRGFKTYLGIYHGLVMWYPASFLHFMTVFPRPRWSRHGPTRSVWFWLVALAYVTPPALIVASRAFHTPLDRLYLFFQTVALPLGALSLLLRYARPAPPDRRFLASERVLAIVLAGTLLSAAALDLVPEMQMITLLTLPSMRLLSTVILFAWLASPLLIAYLIANDPVFDPRRLIVRSTPYALLSGVLAALYLGIVVVSQRLFAAATGEDAVVFNVVAALIVAFAFAPLRERLQRGLDRLYGRDPQALRAALVQAGRELLGALDRDEVRAAVDSAIARGLKRKLAIEWPEHGMPRLAEHEELRDEERDTIENLVLQAGIRLENLSLHEQRAAAERQAVELREAATRAELVALHAQVQPHFLFNALNALSYLTETDPKAAQRFTERLADMLRYTIEAGQRRAALLSEEIAFVEDYLGVARERYENPLSFEYRGTPELLSAAVPPLLLQPLVENSLKHGCAPGNGALHLRLEARREADWLTLVFSDDGASGNGAPGLGLGLGNLEQRLKRFAGSAAVMDAVPRPEGGFAVTMRWCSRSKAAA</sequence>
<feature type="coiled-coil region" evidence="1">
    <location>
        <begin position="473"/>
        <end position="527"/>
    </location>
</feature>
<dbReference type="AlphaFoldDB" id="A0A538SKC5"/>
<accession>A0A538SKC5</accession>
<gene>
    <name evidence="4" type="ORF">E6K73_04770</name>
</gene>
<dbReference type="InterPro" id="IPR036890">
    <property type="entry name" value="HATPase_C_sf"/>
</dbReference>
<feature type="transmembrane region" description="Helical" evidence="2">
    <location>
        <begin position="388"/>
        <end position="406"/>
    </location>
</feature>
<feature type="transmembrane region" description="Helical" evidence="2">
    <location>
        <begin position="191"/>
        <end position="209"/>
    </location>
</feature>
<feature type="transmembrane region" description="Helical" evidence="2">
    <location>
        <begin position="250"/>
        <end position="268"/>
    </location>
</feature>
<evidence type="ECO:0000256" key="2">
    <source>
        <dbReference type="SAM" id="Phobius"/>
    </source>
</evidence>
<dbReference type="GO" id="GO:0000155">
    <property type="term" value="F:phosphorelay sensor kinase activity"/>
    <property type="evidence" value="ECO:0007669"/>
    <property type="project" value="InterPro"/>
</dbReference>
<keyword evidence="2" id="KW-1133">Transmembrane helix</keyword>
<comment type="caution">
    <text evidence="4">The sequence shown here is derived from an EMBL/GenBank/DDBJ whole genome shotgun (WGS) entry which is preliminary data.</text>
</comment>
<feature type="transmembrane region" description="Helical" evidence="2">
    <location>
        <begin position="124"/>
        <end position="144"/>
    </location>
</feature>
<keyword evidence="2" id="KW-0812">Transmembrane</keyword>
<name>A0A538SKC5_UNCEI</name>
<evidence type="ECO:0000259" key="3">
    <source>
        <dbReference type="Pfam" id="PF06580"/>
    </source>
</evidence>
<keyword evidence="2" id="KW-0472">Membrane</keyword>
<dbReference type="SUPFAM" id="SSF55874">
    <property type="entry name" value="ATPase domain of HSP90 chaperone/DNA topoisomerase II/histidine kinase"/>
    <property type="match status" value="1"/>
</dbReference>
<dbReference type="Proteomes" id="UP000320184">
    <property type="component" value="Unassembled WGS sequence"/>
</dbReference>
<dbReference type="Gene3D" id="3.30.565.10">
    <property type="entry name" value="Histidine kinase-like ATPase, C-terminal domain"/>
    <property type="match status" value="1"/>
</dbReference>
<organism evidence="4 5">
    <name type="scientific">Eiseniibacteriota bacterium</name>
    <dbReference type="NCBI Taxonomy" id="2212470"/>
    <lineage>
        <taxon>Bacteria</taxon>
        <taxon>Candidatus Eiseniibacteriota</taxon>
    </lineage>
</organism>
<feature type="transmembrane region" description="Helical" evidence="2">
    <location>
        <begin position="221"/>
        <end position="244"/>
    </location>
</feature>
<proteinExistence type="predicted"/>
<dbReference type="PANTHER" id="PTHR34220:SF7">
    <property type="entry name" value="SENSOR HISTIDINE KINASE YPDA"/>
    <property type="match status" value="1"/>
</dbReference>
<feature type="transmembrane region" description="Helical" evidence="2">
    <location>
        <begin position="320"/>
        <end position="340"/>
    </location>
</feature>
<evidence type="ECO:0000313" key="5">
    <source>
        <dbReference type="Proteomes" id="UP000320184"/>
    </source>
</evidence>
<feature type="domain" description="Signal transduction histidine kinase internal region" evidence="3">
    <location>
        <begin position="524"/>
        <end position="601"/>
    </location>
</feature>
<feature type="transmembrane region" description="Helical" evidence="2">
    <location>
        <begin position="151"/>
        <end position="171"/>
    </location>
</feature>
<protein>
    <recommendedName>
        <fullName evidence="3">Signal transduction histidine kinase internal region domain-containing protein</fullName>
    </recommendedName>
</protein>
<dbReference type="InterPro" id="IPR050640">
    <property type="entry name" value="Bact_2-comp_sensor_kinase"/>
</dbReference>
<dbReference type="InterPro" id="IPR010559">
    <property type="entry name" value="Sig_transdc_His_kin_internal"/>
</dbReference>
<evidence type="ECO:0000313" key="4">
    <source>
        <dbReference type="EMBL" id="TMQ51811.1"/>
    </source>
</evidence>
<feature type="transmembrane region" description="Helical" evidence="2">
    <location>
        <begin position="352"/>
        <end position="376"/>
    </location>
</feature>
<keyword evidence="1" id="KW-0175">Coiled coil</keyword>
<evidence type="ECO:0000256" key="1">
    <source>
        <dbReference type="SAM" id="Coils"/>
    </source>
</evidence>
<dbReference type="GO" id="GO:0016020">
    <property type="term" value="C:membrane"/>
    <property type="evidence" value="ECO:0007669"/>
    <property type="project" value="InterPro"/>
</dbReference>
<feature type="transmembrane region" description="Helical" evidence="2">
    <location>
        <begin position="280"/>
        <end position="300"/>
    </location>
</feature>
<dbReference type="Pfam" id="PF06580">
    <property type="entry name" value="His_kinase"/>
    <property type="match status" value="1"/>
</dbReference>
<dbReference type="EMBL" id="VBOT01000053">
    <property type="protein sequence ID" value="TMQ51811.1"/>
    <property type="molecule type" value="Genomic_DNA"/>
</dbReference>